<accession>A0ABP4GF40</accession>
<dbReference type="RefSeq" id="WP_253862080.1">
    <property type="nucleotide sequence ID" value="NZ_BAAALN010000001.1"/>
</dbReference>
<feature type="compositionally biased region" description="Low complexity" evidence="1">
    <location>
        <begin position="32"/>
        <end position="42"/>
    </location>
</feature>
<feature type="region of interest" description="Disordered" evidence="1">
    <location>
        <begin position="207"/>
        <end position="269"/>
    </location>
</feature>
<dbReference type="EMBL" id="BAAALN010000001">
    <property type="protein sequence ID" value="GAA1223289.1"/>
    <property type="molecule type" value="Genomic_DNA"/>
</dbReference>
<keyword evidence="2" id="KW-0812">Transmembrane</keyword>
<gene>
    <name evidence="3" type="ORF">GCM10009676_00740</name>
</gene>
<evidence type="ECO:0008006" key="5">
    <source>
        <dbReference type="Google" id="ProtNLM"/>
    </source>
</evidence>
<feature type="transmembrane region" description="Helical" evidence="2">
    <location>
        <begin position="170"/>
        <end position="192"/>
    </location>
</feature>
<keyword evidence="2" id="KW-1133">Transmembrane helix</keyword>
<feature type="compositionally biased region" description="Basic and acidic residues" evidence="1">
    <location>
        <begin position="1"/>
        <end position="14"/>
    </location>
</feature>
<feature type="compositionally biased region" description="Basic and acidic residues" evidence="1">
    <location>
        <begin position="259"/>
        <end position="269"/>
    </location>
</feature>
<feature type="compositionally biased region" description="Basic and acidic residues" evidence="1">
    <location>
        <begin position="208"/>
        <end position="217"/>
    </location>
</feature>
<comment type="caution">
    <text evidence="3">The sequence shown here is derived from an EMBL/GenBank/DDBJ whole genome shotgun (WGS) entry which is preliminary data.</text>
</comment>
<sequence>MTVPDDHAGRHDDGTDGTGTGTGEGTGGEGAGAAASAGAGAVPATPAGPDKRALWAVVVTLLLGAGALWGASGLVWIDVPDGRTVDGRLVDDFTGGELAPWPVPIALLALAAVAAVLAFRGAARRVLGLLLIVAGGGTVYLVVAGDTREIAWSGWAPGYEGSTAEPVWTFWGPAAAVTGGVCIALAGAVLVLRGHRMARMGAKYTAPGDRRAARDPDTELWDALSEGDDPTGTADTTDSAVADGAGDGANDATAADAGGLDRPRGDRPE</sequence>
<keyword evidence="2" id="KW-0472">Membrane</keyword>
<evidence type="ECO:0000313" key="4">
    <source>
        <dbReference type="Proteomes" id="UP001500653"/>
    </source>
</evidence>
<feature type="transmembrane region" description="Helical" evidence="2">
    <location>
        <begin position="126"/>
        <end position="145"/>
    </location>
</feature>
<feature type="transmembrane region" description="Helical" evidence="2">
    <location>
        <begin position="53"/>
        <end position="79"/>
    </location>
</feature>
<proteinExistence type="predicted"/>
<feature type="transmembrane region" description="Helical" evidence="2">
    <location>
        <begin position="99"/>
        <end position="119"/>
    </location>
</feature>
<organism evidence="3 4">
    <name type="scientific">Prauserella halophila</name>
    <dbReference type="NCBI Taxonomy" id="185641"/>
    <lineage>
        <taxon>Bacteria</taxon>
        <taxon>Bacillati</taxon>
        <taxon>Actinomycetota</taxon>
        <taxon>Actinomycetes</taxon>
        <taxon>Pseudonocardiales</taxon>
        <taxon>Pseudonocardiaceae</taxon>
        <taxon>Prauserella</taxon>
    </lineage>
</organism>
<feature type="region of interest" description="Disordered" evidence="1">
    <location>
        <begin position="1"/>
        <end position="42"/>
    </location>
</feature>
<reference evidence="4" key="1">
    <citation type="journal article" date="2019" name="Int. J. Syst. Evol. Microbiol.">
        <title>The Global Catalogue of Microorganisms (GCM) 10K type strain sequencing project: providing services to taxonomists for standard genome sequencing and annotation.</title>
        <authorList>
            <consortium name="The Broad Institute Genomics Platform"/>
            <consortium name="The Broad Institute Genome Sequencing Center for Infectious Disease"/>
            <person name="Wu L."/>
            <person name="Ma J."/>
        </authorList>
    </citation>
    <scope>NUCLEOTIDE SEQUENCE [LARGE SCALE GENOMIC DNA]</scope>
    <source>
        <strain evidence="4">JCM 13023</strain>
    </source>
</reference>
<feature type="compositionally biased region" description="Gly residues" evidence="1">
    <location>
        <begin position="16"/>
        <end position="31"/>
    </location>
</feature>
<dbReference type="Pfam" id="PF09534">
    <property type="entry name" value="Trp_oprn_chp"/>
    <property type="match status" value="1"/>
</dbReference>
<dbReference type="Proteomes" id="UP001500653">
    <property type="component" value="Unassembled WGS sequence"/>
</dbReference>
<dbReference type="InterPro" id="IPR019051">
    <property type="entry name" value="Trp_biosyn_TM_oprn/chp"/>
</dbReference>
<feature type="compositionally biased region" description="Low complexity" evidence="1">
    <location>
        <begin position="230"/>
        <end position="258"/>
    </location>
</feature>
<evidence type="ECO:0000256" key="2">
    <source>
        <dbReference type="SAM" id="Phobius"/>
    </source>
</evidence>
<keyword evidence="4" id="KW-1185">Reference proteome</keyword>
<name>A0ABP4GF40_9PSEU</name>
<evidence type="ECO:0000313" key="3">
    <source>
        <dbReference type="EMBL" id="GAA1223289.1"/>
    </source>
</evidence>
<evidence type="ECO:0000256" key="1">
    <source>
        <dbReference type="SAM" id="MobiDB-lite"/>
    </source>
</evidence>
<protein>
    <recommendedName>
        <fullName evidence="5">Membrane protein (TIGR02234 family)</fullName>
    </recommendedName>
</protein>